<evidence type="ECO:0000256" key="2">
    <source>
        <dbReference type="ARBA" id="ARBA00022857"/>
    </source>
</evidence>
<dbReference type="Gene3D" id="3.40.50.720">
    <property type="entry name" value="NAD(P)-binding Rossmann-like Domain"/>
    <property type="match status" value="1"/>
</dbReference>
<gene>
    <name evidence="3" type="ORF">FALBO_9177</name>
</gene>
<comment type="caution">
    <text evidence="3">The sequence shown here is derived from an EMBL/GenBank/DDBJ whole genome shotgun (WGS) entry which is preliminary data.</text>
</comment>
<dbReference type="InterPro" id="IPR020904">
    <property type="entry name" value="Sc_DH/Rdtase_CS"/>
</dbReference>
<organism evidence="3 4">
    <name type="scientific">Fusarium albosuccineum</name>
    <dbReference type="NCBI Taxonomy" id="1237068"/>
    <lineage>
        <taxon>Eukaryota</taxon>
        <taxon>Fungi</taxon>
        <taxon>Dikarya</taxon>
        <taxon>Ascomycota</taxon>
        <taxon>Pezizomycotina</taxon>
        <taxon>Sordariomycetes</taxon>
        <taxon>Hypocreomycetidae</taxon>
        <taxon>Hypocreales</taxon>
        <taxon>Nectriaceae</taxon>
        <taxon>Fusarium</taxon>
        <taxon>Fusarium decemcellulare species complex</taxon>
    </lineage>
</organism>
<comment type="similarity">
    <text evidence="1">Belongs to the short-chain dehydrogenases/reductases (SDR) family.</text>
</comment>
<dbReference type="InterPro" id="IPR002347">
    <property type="entry name" value="SDR_fam"/>
</dbReference>
<reference evidence="3 4" key="1">
    <citation type="submission" date="2020-01" db="EMBL/GenBank/DDBJ databases">
        <title>Identification and distribution of gene clusters putatively required for synthesis of sphingolipid metabolism inhibitors in phylogenetically diverse species of the filamentous fungus Fusarium.</title>
        <authorList>
            <person name="Kim H.-S."/>
            <person name="Busman M."/>
            <person name="Brown D.W."/>
            <person name="Divon H."/>
            <person name="Uhlig S."/>
            <person name="Proctor R.H."/>
        </authorList>
    </citation>
    <scope>NUCLEOTIDE SEQUENCE [LARGE SCALE GENOMIC DNA]</scope>
    <source>
        <strain evidence="3 4">NRRL 20459</strain>
    </source>
</reference>
<dbReference type="PROSITE" id="PS00061">
    <property type="entry name" value="ADH_SHORT"/>
    <property type="match status" value="1"/>
</dbReference>
<dbReference type="Pfam" id="PF00106">
    <property type="entry name" value="adh_short"/>
    <property type="match status" value="1"/>
</dbReference>
<dbReference type="GO" id="GO:0048038">
    <property type="term" value="F:quinone binding"/>
    <property type="evidence" value="ECO:0007669"/>
    <property type="project" value="TreeGrafter"/>
</dbReference>
<dbReference type="InterPro" id="IPR036291">
    <property type="entry name" value="NAD(P)-bd_dom_sf"/>
</dbReference>
<dbReference type="SUPFAM" id="SSF51735">
    <property type="entry name" value="NAD(P)-binding Rossmann-fold domains"/>
    <property type="match status" value="1"/>
</dbReference>
<dbReference type="GO" id="GO:0016616">
    <property type="term" value="F:oxidoreductase activity, acting on the CH-OH group of donors, NAD or NADP as acceptor"/>
    <property type="evidence" value="ECO:0007669"/>
    <property type="project" value="TreeGrafter"/>
</dbReference>
<keyword evidence="4" id="KW-1185">Reference proteome</keyword>
<evidence type="ECO:0000313" key="4">
    <source>
        <dbReference type="Proteomes" id="UP000554235"/>
    </source>
</evidence>
<dbReference type="Proteomes" id="UP000554235">
    <property type="component" value="Unassembled WGS sequence"/>
</dbReference>
<dbReference type="OrthoDB" id="417891at2759"/>
<dbReference type="GO" id="GO:0006633">
    <property type="term" value="P:fatty acid biosynthetic process"/>
    <property type="evidence" value="ECO:0007669"/>
    <property type="project" value="TreeGrafter"/>
</dbReference>
<keyword evidence="2" id="KW-0521">NADP</keyword>
<protein>
    <submittedName>
        <fullName evidence="3">Short chain dehydrogenase</fullName>
    </submittedName>
</protein>
<dbReference type="PANTHER" id="PTHR42760">
    <property type="entry name" value="SHORT-CHAIN DEHYDROGENASES/REDUCTASES FAMILY MEMBER"/>
    <property type="match status" value="1"/>
</dbReference>
<accession>A0A8H4PC68</accession>
<dbReference type="PRINTS" id="PR00081">
    <property type="entry name" value="GDHRDH"/>
</dbReference>
<sequence length="287" mass="30741">MTTYQIQTVDNRVRGRLALVTGARALAAEGCDVALHYSSSEDKAEKLASELRELYQGQRFFCVGVDLSNREETRALVPIVLGHLDVAGRHSAVSILVANAGVGKRIRDIQNIEEDDWDEVMEVNARSQFAVTKACLPGMRAQHWGRVILVGSIASRGGGINGCHYAATKGALRHVQLATMHSTHANIDSSSMGQNLATVLAPEGVTVNIVLPALIGSTGMIPTPKSQTWQSNADMEALREQDPGLAIAASIPVHRLGEPEEVSNIVVMMAKTGYLTGQEILLAGGLR</sequence>
<dbReference type="EMBL" id="JAADYS010001258">
    <property type="protein sequence ID" value="KAF4463981.1"/>
    <property type="molecule type" value="Genomic_DNA"/>
</dbReference>
<dbReference type="PANTHER" id="PTHR42760:SF127">
    <property type="entry name" value="3-KETOACYL-ACYL CARRIER PROTEIN REDUCTASE-RELATED"/>
    <property type="match status" value="1"/>
</dbReference>
<evidence type="ECO:0000256" key="1">
    <source>
        <dbReference type="ARBA" id="ARBA00006484"/>
    </source>
</evidence>
<proteinExistence type="inferred from homology"/>
<name>A0A8H4PC68_9HYPO</name>
<evidence type="ECO:0000313" key="3">
    <source>
        <dbReference type="EMBL" id="KAF4463981.1"/>
    </source>
</evidence>
<dbReference type="AlphaFoldDB" id="A0A8H4PC68"/>